<dbReference type="RefSeq" id="WP_036817674.1">
    <property type="nucleotide sequence ID" value="NZ_JGVO01000091.1"/>
</dbReference>
<proteinExistence type="predicted"/>
<dbReference type="AlphaFoldDB" id="A0A2T3N977"/>
<accession>A0A2T3N977</accession>
<gene>
    <name evidence="1" type="ORF">C9I98_25505</name>
</gene>
<comment type="caution">
    <text evidence="1">The sequence shown here is derived from an EMBL/GenBank/DDBJ whole genome shotgun (WGS) entry which is preliminary data.</text>
</comment>
<evidence type="ECO:0000313" key="1">
    <source>
        <dbReference type="EMBL" id="PSW09984.1"/>
    </source>
</evidence>
<dbReference type="Proteomes" id="UP000241771">
    <property type="component" value="Unassembled WGS sequence"/>
</dbReference>
<reference evidence="1 2" key="1">
    <citation type="submission" date="2018-01" db="EMBL/GenBank/DDBJ databases">
        <title>Whole genome sequencing of Histamine producing bacteria.</title>
        <authorList>
            <person name="Butler K."/>
        </authorList>
    </citation>
    <scope>NUCLEOTIDE SEQUENCE [LARGE SCALE GENOMIC DNA]</scope>
    <source>
        <strain evidence="1 2">DSM 100436</strain>
    </source>
</reference>
<evidence type="ECO:0000313" key="2">
    <source>
        <dbReference type="Proteomes" id="UP000241771"/>
    </source>
</evidence>
<sequence>MPSQPKCCKCGQDEEFLVSGDNRYLCICGHQFTVSAQGSSENNHVQAPNKEEDGHYVYDAASLTLH</sequence>
<dbReference type="EMBL" id="PYMA01000029">
    <property type="protein sequence ID" value="PSW09984.1"/>
    <property type="molecule type" value="Genomic_DNA"/>
</dbReference>
<name>A0A2T3N977_9GAMM</name>
<organism evidence="1 2">
    <name type="scientific">Photobacterium sanctipauli</name>
    <dbReference type="NCBI Taxonomy" id="1342794"/>
    <lineage>
        <taxon>Bacteria</taxon>
        <taxon>Pseudomonadati</taxon>
        <taxon>Pseudomonadota</taxon>
        <taxon>Gammaproteobacteria</taxon>
        <taxon>Vibrionales</taxon>
        <taxon>Vibrionaceae</taxon>
        <taxon>Photobacterium</taxon>
    </lineage>
</organism>
<protein>
    <submittedName>
        <fullName evidence="1">Uncharacterized protein</fullName>
    </submittedName>
</protein>
<dbReference type="OrthoDB" id="5817146at2"/>
<keyword evidence="2" id="KW-1185">Reference proteome</keyword>